<feature type="repeat" description="Solcar" evidence="10">
    <location>
        <begin position="202"/>
        <end position="291"/>
    </location>
</feature>
<keyword evidence="5" id="KW-0677">Repeat</keyword>
<dbReference type="EMBL" id="SPNV01000010">
    <property type="protein sequence ID" value="KAF5866241.1"/>
    <property type="molecule type" value="Genomic_DNA"/>
</dbReference>
<evidence type="ECO:0000256" key="9">
    <source>
        <dbReference type="ARBA" id="ARBA00023136"/>
    </source>
</evidence>
<keyword evidence="6" id="KW-0999">Mitochondrion inner membrane</keyword>
<feature type="repeat" description="Solcar" evidence="10">
    <location>
        <begin position="104"/>
        <end position="196"/>
    </location>
</feature>
<evidence type="ECO:0000256" key="2">
    <source>
        <dbReference type="ARBA" id="ARBA00006375"/>
    </source>
</evidence>
<evidence type="ECO:0000256" key="7">
    <source>
        <dbReference type="ARBA" id="ARBA00022989"/>
    </source>
</evidence>
<comment type="similarity">
    <text evidence="2 11">Belongs to the mitochondrial carrier (TC 2.A.29) family.</text>
</comment>
<name>A0A8H6AFJ0_PETAA</name>
<dbReference type="PROSITE" id="PS50920">
    <property type="entry name" value="SOLCAR"/>
    <property type="match status" value="2"/>
</dbReference>
<evidence type="ECO:0000256" key="3">
    <source>
        <dbReference type="ARBA" id="ARBA00022448"/>
    </source>
</evidence>
<keyword evidence="13" id="KW-1185">Reference proteome</keyword>
<evidence type="ECO:0008006" key="14">
    <source>
        <dbReference type="Google" id="ProtNLM"/>
    </source>
</evidence>
<proteinExistence type="inferred from homology"/>
<dbReference type="SUPFAM" id="SSF103506">
    <property type="entry name" value="Mitochondrial carrier"/>
    <property type="match status" value="1"/>
</dbReference>
<dbReference type="PANTHER" id="PTHR45788">
    <property type="entry name" value="SUCCINATE/FUMARATE MITOCHONDRIAL TRANSPORTER-RELATED"/>
    <property type="match status" value="1"/>
</dbReference>
<evidence type="ECO:0000256" key="1">
    <source>
        <dbReference type="ARBA" id="ARBA00004225"/>
    </source>
</evidence>
<keyword evidence="7" id="KW-1133">Transmembrane helix</keyword>
<keyword evidence="8" id="KW-0496">Mitochondrion</keyword>
<evidence type="ECO:0000256" key="11">
    <source>
        <dbReference type="RuleBase" id="RU000488"/>
    </source>
</evidence>
<dbReference type="PANTHER" id="PTHR45788:SF2">
    <property type="entry name" value="SUCCINATE_FUMARATE MITOCHONDRIAL TRANSPORTER"/>
    <property type="match status" value="1"/>
</dbReference>
<evidence type="ECO:0000313" key="12">
    <source>
        <dbReference type="EMBL" id="KAF5866241.1"/>
    </source>
</evidence>
<dbReference type="AlphaFoldDB" id="A0A8H6AFJ0"/>
<evidence type="ECO:0000256" key="10">
    <source>
        <dbReference type="PROSITE-ProRule" id="PRU00282"/>
    </source>
</evidence>
<organism evidence="12 13">
    <name type="scientific">Petromyces alliaceus</name>
    <name type="common">Aspergillus alliaceus</name>
    <dbReference type="NCBI Taxonomy" id="209559"/>
    <lineage>
        <taxon>Eukaryota</taxon>
        <taxon>Fungi</taxon>
        <taxon>Dikarya</taxon>
        <taxon>Ascomycota</taxon>
        <taxon>Pezizomycotina</taxon>
        <taxon>Eurotiomycetes</taxon>
        <taxon>Eurotiomycetidae</taxon>
        <taxon>Eurotiales</taxon>
        <taxon>Aspergillaceae</taxon>
        <taxon>Aspergillus</taxon>
        <taxon>Aspergillus subgen. Circumdati</taxon>
    </lineage>
</organism>
<dbReference type="InterPro" id="IPR049563">
    <property type="entry name" value="TXTP-like"/>
</dbReference>
<protein>
    <recommendedName>
        <fullName evidence="14">Mitochondrial thiamine pyrophosphate carrier 1</fullName>
    </recommendedName>
</protein>
<dbReference type="InterPro" id="IPR018108">
    <property type="entry name" value="MCP_transmembrane"/>
</dbReference>
<evidence type="ECO:0000256" key="8">
    <source>
        <dbReference type="ARBA" id="ARBA00023128"/>
    </source>
</evidence>
<evidence type="ECO:0000256" key="4">
    <source>
        <dbReference type="ARBA" id="ARBA00022692"/>
    </source>
</evidence>
<gene>
    <name evidence="12" type="ORF">ETB97_000205</name>
</gene>
<dbReference type="GO" id="GO:0031966">
    <property type="term" value="C:mitochondrial membrane"/>
    <property type="evidence" value="ECO:0007669"/>
    <property type="project" value="UniProtKB-SubCell"/>
</dbReference>
<evidence type="ECO:0000256" key="6">
    <source>
        <dbReference type="ARBA" id="ARBA00022792"/>
    </source>
</evidence>
<reference evidence="12 13" key="1">
    <citation type="submission" date="2019-04" db="EMBL/GenBank/DDBJ databases">
        <title>Aspergillus burnettii sp. nov., novel species from soil in southeast Queensland.</title>
        <authorList>
            <person name="Gilchrist C.L.M."/>
            <person name="Pitt J.I."/>
            <person name="Lange L."/>
            <person name="Lacey H.J."/>
            <person name="Vuong D."/>
            <person name="Midgley D.J."/>
            <person name="Greenfield P."/>
            <person name="Bradbury M."/>
            <person name="Lacey E."/>
            <person name="Busk P.K."/>
            <person name="Pilgaard B."/>
            <person name="Chooi Y.H."/>
            <person name="Piggott A.M."/>
        </authorList>
    </citation>
    <scope>NUCLEOTIDE SEQUENCE [LARGE SCALE GENOMIC DNA]</scope>
    <source>
        <strain evidence="12 13">FRR 5400</strain>
    </source>
</reference>
<evidence type="ECO:0000256" key="5">
    <source>
        <dbReference type="ARBA" id="ARBA00022737"/>
    </source>
</evidence>
<dbReference type="Pfam" id="PF00153">
    <property type="entry name" value="Mito_carr"/>
    <property type="match status" value="2"/>
</dbReference>
<keyword evidence="9 10" id="KW-0472">Membrane</keyword>
<dbReference type="GO" id="GO:0005469">
    <property type="term" value="F:succinate:fumarate antiporter activity"/>
    <property type="evidence" value="ECO:0007669"/>
    <property type="project" value="TreeGrafter"/>
</dbReference>
<comment type="caution">
    <text evidence="12">The sequence shown here is derived from an EMBL/GenBank/DDBJ whole genome shotgun (WGS) entry which is preliminary data.</text>
</comment>
<sequence length="292" mass="31482">MATTIQSASDRTAAVRSTITALHGAGAGMMEALICHPLGTIKVAIQTKRSLHSGGAHVLDATLTDGSLRSSIQSIYYQSHLTFYRGLEYKSALTGLDEKSLPSQKLFAAGLAAAVTEAVLVVTPTEVVKIRLQTAGTHAQGLSSSRFGYRSAPEAMMAIIRTDGVQALWCGVRLTAAQQRTNQAVNLFAYTRIRQRLLDLQPEHKSTGLPSWQTGLTWLSDFLVADVSETRIQKEPSRGSEAGSARLIPTVRLIVEQEGFAALYRGTLPRVLQVGIGQAVTFSTYEVLRGLL</sequence>
<evidence type="ECO:0000313" key="13">
    <source>
        <dbReference type="Proteomes" id="UP000541154"/>
    </source>
</evidence>
<dbReference type="Gene3D" id="1.50.40.10">
    <property type="entry name" value="Mitochondrial carrier domain"/>
    <property type="match status" value="1"/>
</dbReference>
<keyword evidence="4 10" id="KW-0812">Transmembrane</keyword>
<comment type="subcellular location">
    <subcellularLocation>
        <location evidence="1">Mitochondrion membrane</location>
        <topology evidence="1">Multi-pass membrane protein</topology>
    </subcellularLocation>
</comment>
<keyword evidence="3 11" id="KW-0813">Transport</keyword>
<accession>A0A8H6AFJ0</accession>
<dbReference type="Proteomes" id="UP000541154">
    <property type="component" value="Unassembled WGS sequence"/>
</dbReference>
<dbReference type="InterPro" id="IPR023395">
    <property type="entry name" value="MCP_dom_sf"/>
</dbReference>